<evidence type="ECO:0000313" key="2">
    <source>
        <dbReference type="Proteomes" id="UP000075606"/>
    </source>
</evidence>
<dbReference type="OrthoDB" id="1036397at2"/>
<dbReference type="Proteomes" id="UP000075606">
    <property type="component" value="Unassembled WGS sequence"/>
</dbReference>
<dbReference type="STRING" id="333140.AWW68_14640"/>
<evidence type="ECO:0000313" key="1">
    <source>
        <dbReference type="EMBL" id="KYG73903.1"/>
    </source>
</evidence>
<accession>A0A150X5D0</accession>
<organism evidence="1 2">
    <name type="scientific">Roseivirga spongicola</name>
    <dbReference type="NCBI Taxonomy" id="333140"/>
    <lineage>
        <taxon>Bacteria</taxon>
        <taxon>Pseudomonadati</taxon>
        <taxon>Bacteroidota</taxon>
        <taxon>Cytophagia</taxon>
        <taxon>Cytophagales</taxon>
        <taxon>Roseivirgaceae</taxon>
        <taxon>Roseivirga</taxon>
    </lineage>
</organism>
<sequence length="68" mass="7833">MIHVFKTSVKSEKQASMVGTFLNILLPYDSWNFDLEDKDRILRVETIDLLPDTVVTILNSQGFECDEL</sequence>
<keyword evidence="2" id="KW-1185">Reference proteome</keyword>
<dbReference type="EMBL" id="LRPC01000028">
    <property type="protein sequence ID" value="KYG73903.1"/>
    <property type="molecule type" value="Genomic_DNA"/>
</dbReference>
<protein>
    <submittedName>
        <fullName evidence="1">Uncharacterized protein</fullName>
    </submittedName>
</protein>
<dbReference type="RefSeq" id="WP_068222957.1">
    <property type="nucleotide sequence ID" value="NZ_LRPC01000028.1"/>
</dbReference>
<gene>
    <name evidence="1" type="ORF">AWW68_14640</name>
</gene>
<comment type="caution">
    <text evidence="1">The sequence shown here is derived from an EMBL/GenBank/DDBJ whole genome shotgun (WGS) entry which is preliminary data.</text>
</comment>
<reference evidence="1 2" key="1">
    <citation type="submission" date="2016-01" db="EMBL/GenBank/DDBJ databases">
        <title>Genome sequencing of Roseivirga spongicola UST030701-084.</title>
        <authorList>
            <person name="Selvaratnam C."/>
            <person name="Thevarajoo S."/>
            <person name="Goh K.M."/>
            <person name="Ee R."/>
            <person name="Chan K.-G."/>
            <person name="Chong C.S."/>
        </authorList>
    </citation>
    <scope>NUCLEOTIDE SEQUENCE [LARGE SCALE GENOMIC DNA]</scope>
    <source>
        <strain evidence="1 2">UST030701-084</strain>
    </source>
</reference>
<dbReference type="AlphaFoldDB" id="A0A150X5D0"/>
<name>A0A150X5D0_9BACT</name>
<proteinExistence type="predicted"/>